<proteinExistence type="predicted"/>
<feature type="transmembrane region" description="Helical" evidence="1">
    <location>
        <begin position="407"/>
        <end position="429"/>
    </location>
</feature>
<evidence type="ECO:0008006" key="3">
    <source>
        <dbReference type="Google" id="ProtNLM"/>
    </source>
</evidence>
<name>A0A6N3DVW3_9FIRM</name>
<feature type="transmembrane region" description="Helical" evidence="1">
    <location>
        <begin position="465"/>
        <end position="485"/>
    </location>
</feature>
<dbReference type="EMBL" id="CACRUQ010000018">
    <property type="protein sequence ID" value="VYU30671.1"/>
    <property type="molecule type" value="Genomic_DNA"/>
</dbReference>
<sequence>MKKHVSKFTGKEIVSYIIYILVSVIGIISFQHFMRNQKYNEMLIVLMIVWCGNLLIGALRFKRRVIMVLFDACIFLFLITRVLIPALQGECWWIRYSENANSFATYAILLSLVSIGGGELLVELLEKFNIRRKKKKNRRRKMDKQLLIKVVRLILIVCMICFFIRETDKLLFMRGRTYEEYFSSYYSTLPFWIYFPAGCMSYFLCILLALKPSKRESFVWLLIYIMSAIPMLKIGLRNPIILNCIFAFVYYVLRDSLEKDIEKKWIGKKEKIIIVCAIPIMILSMGALNYIRAGKSVDLSASNLVVDFAYKQGTTYDTVLQGYTYEDMIPMKNKKIYTLGALTDDFFYNSIGKKIFKLDDIGEGNCLRQVYNGHTFSHSISYVVLGSDYIAGNGRGSSYIIENYIDWGYPGVVLFSLFLGMVCGIIPIFFRNNWIFATIGLNTITSIFFTPRAESTAFVTFLISYKFWMCIIGCIILYGVLTVVLDRRKVK</sequence>
<feature type="transmembrane region" description="Helical" evidence="1">
    <location>
        <begin position="272"/>
        <end position="291"/>
    </location>
</feature>
<feature type="transmembrane region" description="Helical" evidence="1">
    <location>
        <begin position="66"/>
        <end position="84"/>
    </location>
</feature>
<feature type="transmembrane region" description="Helical" evidence="1">
    <location>
        <begin position="434"/>
        <end position="453"/>
    </location>
</feature>
<accession>A0A6N3DVW3</accession>
<organism evidence="2">
    <name type="scientific">[Ruminococcus] torques</name>
    <dbReference type="NCBI Taxonomy" id="33039"/>
    <lineage>
        <taxon>Bacteria</taxon>
        <taxon>Bacillati</taxon>
        <taxon>Bacillota</taxon>
        <taxon>Clostridia</taxon>
        <taxon>Lachnospirales</taxon>
        <taxon>Lachnospiraceae</taxon>
        <taxon>Mediterraneibacter</taxon>
    </lineage>
</organism>
<dbReference type="NCBIfam" id="TIGR04370">
    <property type="entry name" value="glyco_rpt_poly"/>
    <property type="match status" value="1"/>
</dbReference>
<dbReference type="RefSeq" id="WP_423248737.1">
    <property type="nucleotide sequence ID" value="NZ_CACRUQ010000018.1"/>
</dbReference>
<gene>
    <name evidence="2" type="ORF">RTLFYP15_02031</name>
</gene>
<evidence type="ECO:0000256" key="1">
    <source>
        <dbReference type="SAM" id="Phobius"/>
    </source>
</evidence>
<keyword evidence="1" id="KW-1133">Transmembrane helix</keyword>
<dbReference type="Pfam" id="PF14296">
    <property type="entry name" value="O-ag_pol_Wzy"/>
    <property type="match status" value="1"/>
</dbReference>
<feature type="transmembrane region" description="Helical" evidence="1">
    <location>
        <begin position="191"/>
        <end position="210"/>
    </location>
</feature>
<evidence type="ECO:0000313" key="2">
    <source>
        <dbReference type="EMBL" id="VYU30671.1"/>
    </source>
</evidence>
<feature type="transmembrane region" description="Helical" evidence="1">
    <location>
        <begin position="146"/>
        <end position="165"/>
    </location>
</feature>
<keyword evidence="1" id="KW-0812">Transmembrane</keyword>
<feature type="transmembrane region" description="Helical" evidence="1">
    <location>
        <begin position="240"/>
        <end position="257"/>
    </location>
</feature>
<feature type="transmembrane region" description="Helical" evidence="1">
    <location>
        <begin position="12"/>
        <end position="30"/>
    </location>
</feature>
<feature type="transmembrane region" description="Helical" evidence="1">
    <location>
        <begin position="217"/>
        <end position="234"/>
    </location>
</feature>
<feature type="transmembrane region" description="Helical" evidence="1">
    <location>
        <begin position="42"/>
        <end position="59"/>
    </location>
</feature>
<feature type="transmembrane region" description="Helical" evidence="1">
    <location>
        <begin position="104"/>
        <end position="125"/>
    </location>
</feature>
<protein>
    <recommendedName>
        <fullName evidence="3">O-antigen polysaccharide polymerase Wzy</fullName>
    </recommendedName>
</protein>
<dbReference type="AlphaFoldDB" id="A0A6N3DVW3"/>
<dbReference type="InterPro" id="IPR029468">
    <property type="entry name" value="O-ag_pol_Wzy"/>
</dbReference>
<reference evidence="2" key="1">
    <citation type="submission" date="2019-11" db="EMBL/GenBank/DDBJ databases">
        <authorList>
            <person name="Feng L."/>
        </authorList>
    </citation>
    <scope>NUCLEOTIDE SEQUENCE</scope>
    <source>
        <strain evidence="2">RtorquesLFYP15</strain>
    </source>
</reference>
<keyword evidence="1" id="KW-0472">Membrane</keyword>